<accession>A0A2V4MVI2</accession>
<dbReference type="Gene3D" id="1.20.1080.10">
    <property type="entry name" value="Glycerol uptake facilitator protein"/>
    <property type="match status" value="2"/>
</dbReference>
<dbReference type="OrthoDB" id="9807293at2"/>
<dbReference type="AlphaFoldDB" id="A0A2V4MVI2"/>
<dbReference type="PRINTS" id="PR00783">
    <property type="entry name" value="MINTRINSICP"/>
</dbReference>
<dbReference type="InterPro" id="IPR034294">
    <property type="entry name" value="Aquaporin_transptr"/>
</dbReference>
<name>A0A2V4MVI2_9ACTN</name>
<keyword evidence="4 8" id="KW-1133">Transmembrane helix</keyword>
<feature type="transmembrane region" description="Helical" evidence="8">
    <location>
        <begin position="90"/>
        <end position="111"/>
    </location>
</feature>
<evidence type="ECO:0000256" key="2">
    <source>
        <dbReference type="ARBA" id="ARBA00006175"/>
    </source>
</evidence>
<evidence type="ECO:0000256" key="5">
    <source>
        <dbReference type="ARBA" id="ARBA00023136"/>
    </source>
</evidence>
<dbReference type="InterPro" id="IPR023271">
    <property type="entry name" value="Aquaporin-like"/>
</dbReference>
<keyword evidence="3 6" id="KW-0812">Transmembrane</keyword>
<dbReference type="RefSeq" id="WP_110672526.1">
    <property type="nucleotide sequence ID" value="NZ_PYBW01000113.1"/>
</dbReference>
<dbReference type="SUPFAM" id="SSF81338">
    <property type="entry name" value="Aquaporin-like"/>
    <property type="match status" value="1"/>
</dbReference>
<evidence type="ECO:0000256" key="7">
    <source>
        <dbReference type="SAM" id="MobiDB-lite"/>
    </source>
</evidence>
<feature type="region of interest" description="Disordered" evidence="7">
    <location>
        <begin position="190"/>
        <end position="209"/>
    </location>
</feature>
<dbReference type="GO" id="GO:0005886">
    <property type="term" value="C:plasma membrane"/>
    <property type="evidence" value="ECO:0007669"/>
    <property type="project" value="TreeGrafter"/>
</dbReference>
<dbReference type="GO" id="GO:0015250">
    <property type="term" value="F:water channel activity"/>
    <property type="evidence" value="ECO:0007669"/>
    <property type="project" value="TreeGrafter"/>
</dbReference>
<reference evidence="9 10" key="1">
    <citation type="submission" date="2018-03" db="EMBL/GenBank/DDBJ databases">
        <title>Bioinformatic expansion and discovery of thiopeptide antibiotics.</title>
        <authorList>
            <person name="Schwalen C.J."/>
            <person name="Hudson G.A."/>
            <person name="Mitchell D.A."/>
        </authorList>
    </citation>
    <scope>NUCLEOTIDE SEQUENCE [LARGE SCALE GENOMIC DNA]</scope>
    <source>
        <strain evidence="9 10">ATCC 21389</strain>
    </source>
</reference>
<dbReference type="PANTHER" id="PTHR19139:SF199">
    <property type="entry name" value="MIP17260P"/>
    <property type="match status" value="1"/>
</dbReference>
<evidence type="ECO:0000256" key="6">
    <source>
        <dbReference type="RuleBase" id="RU000477"/>
    </source>
</evidence>
<comment type="subcellular location">
    <subcellularLocation>
        <location evidence="1">Membrane</location>
        <topology evidence="1">Multi-pass membrane protein</topology>
    </subcellularLocation>
</comment>
<feature type="transmembrane region" description="Helical" evidence="8">
    <location>
        <begin position="118"/>
        <end position="144"/>
    </location>
</feature>
<feature type="transmembrane region" description="Helical" evidence="8">
    <location>
        <begin position="164"/>
        <end position="184"/>
    </location>
</feature>
<evidence type="ECO:0000256" key="8">
    <source>
        <dbReference type="SAM" id="Phobius"/>
    </source>
</evidence>
<dbReference type="PANTHER" id="PTHR19139">
    <property type="entry name" value="AQUAPORIN TRANSPORTER"/>
    <property type="match status" value="1"/>
</dbReference>
<evidence type="ECO:0000256" key="4">
    <source>
        <dbReference type="ARBA" id="ARBA00022989"/>
    </source>
</evidence>
<gene>
    <name evidence="9" type="ORF">C7C46_26860</name>
</gene>
<keyword evidence="6" id="KW-0813">Transport</keyword>
<evidence type="ECO:0000256" key="3">
    <source>
        <dbReference type="ARBA" id="ARBA00022692"/>
    </source>
</evidence>
<protein>
    <submittedName>
        <fullName evidence="9">Aquaporin family protein</fullName>
    </submittedName>
</protein>
<proteinExistence type="inferred from homology"/>
<dbReference type="Proteomes" id="UP000248039">
    <property type="component" value="Unassembled WGS sequence"/>
</dbReference>
<comment type="similarity">
    <text evidence="2 6">Belongs to the MIP/aquaporin (TC 1.A.8) family.</text>
</comment>
<evidence type="ECO:0000313" key="10">
    <source>
        <dbReference type="Proteomes" id="UP000248039"/>
    </source>
</evidence>
<dbReference type="Pfam" id="PF00230">
    <property type="entry name" value="MIP"/>
    <property type="match status" value="1"/>
</dbReference>
<keyword evidence="5 8" id="KW-0472">Membrane</keyword>
<evidence type="ECO:0000313" key="9">
    <source>
        <dbReference type="EMBL" id="PYC71014.1"/>
    </source>
</evidence>
<comment type="caution">
    <text evidence="9">The sequence shown here is derived from an EMBL/GenBank/DDBJ whole genome shotgun (WGS) entry which is preliminary data.</text>
</comment>
<evidence type="ECO:0000256" key="1">
    <source>
        <dbReference type="ARBA" id="ARBA00004141"/>
    </source>
</evidence>
<keyword evidence="10" id="KW-1185">Reference proteome</keyword>
<dbReference type="EMBL" id="PYBW01000113">
    <property type="protein sequence ID" value="PYC71014.1"/>
    <property type="molecule type" value="Genomic_DNA"/>
</dbReference>
<sequence length="209" mass="20827">MRLLTNTLASVGALGVLILLFGPVSGGHLNPLVTLALWWHGRGGAQALRAREAVGYAAAQLAGAVGGAVLADLTLGHGRLAAARQVHTGAAQWTGEVVGTAVLVLVVLGLTRAGQQRFAAVTVAGWIAAGIWATASGCFANPALTAGRAFSDGYTGISPGSVPGFVAAQLAGALLGLGLVRLLFGSARRVEGSSVPGPPEGAQRPVRSA</sequence>
<dbReference type="InterPro" id="IPR000425">
    <property type="entry name" value="MIP"/>
</dbReference>
<organism evidence="9 10">
    <name type="scientific">Streptomyces tateyamensis</name>
    <dbReference type="NCBI Taxonomy" id="565073"/>
    <lineage>
        <taxon>Bacteria</taxon>
        <taxon>Bacillati</taxon>
        <taxon>Actinomycetota</taxon>
        <taxon>Actinomycetes</taxon>
        <taxon>Kitasatosporales</taxon>
        <taxon>Streptomycetaceae</taxon>
        <taxon>Streptomyces</taxon>
    </lineage>
</organism>